<dbReference type="Gene3D" id="3.10.310.30">
    <property type="match status" value="1"/>
</dbReference>
<protein>
    <recommendedName>
        <fullName evidence="1">Oligoribonuclease NrnB C-terminal domain-containing protein</fullName>
    </recommendedName>
</protein>
<name>A0A7X0HQU4_9BACI</name>
<dbReference type="EMBL" id="JACHGK010000005">
    <property type="protein sequence ID" value="MBB6445188.1"/>
    <property type="molecule type" value="Genomic_DNA"/>
</dbReference>
<evidence type="ECO:0000313" key="3">
    <source>
        <dbReference type="Proteomes" id="UP000531594"/>
    </source>
</evidence>
<accession>A0A7X0HQU4</accession>
<dbReference type="AlphaFoldDB" id="A0A7X0HQU4"/>
<evidence type="ECO:0000313" key="2">
    <source>
        <dbReference type="EMBL" id="MBB6445188.1"/>
    </source>
</evidence>
<dbReference type="RefSeq" id="WP_184525003.1">
    <property type="nucleotide sequence ID" value="NZ_JACHGK010000005.1"/>
</dbReference>
<comment type="caution">
    <text evidence="2">The sequence shown here is derived from an EMBL/GenBank/DDBJ whole genome shotgun (WGS) entry which is preliminary data.</text>
</comment>
<dbReference type="Proteomes" id="UP000531594">
    <property type="component" value="Unassembled WGS sequence"/>
</dbReference>
<organism evidence="2 3">
    <name type="scientific">Bacillus benzoevorans</name>
    <dbReference type="NCBI Taxonomy" id="1456"/>
    <lineage>
        <taxon>Bacteria</taxon>
        <taxon>Bacillati</taxon>
        <taxon>Bacillota</taxon>
        <taxon>Bacilli</taxon>
        <taxon>Bacillales</taxon>
        <taxon>Bacillaceae</taxon>
        <taxon>Bacillus</taxon>
    </lineage>
</organism>
<dbReference type="SUPFAM" id="SSF64182">
    <property type="entry name" value="DHH phosphoesterases"/>
    <property type="match status" value="1"/>
</dbReference>
<reference evidence="2 3" key="1">
    <citation type="submission" date="2020-08" db="EMBL/GenBank/DDBJ databases">
        <title>Genomic Encyclopedia of Type Strains, Phase IV (KMG-IV): sequencing the most valuable type-strain genomes for metagenomic binning, comparative biology and taxonomic classification.</title>
        <authorList>
            <person name="Goeker M."/>
        </authorList>
    </citation>
    <scope>NUCLEOTIDE SEQUENCE [LARGE SCALE GENOMIC DNA]</scope>
    <source>
        <strain evidence="2 3">DSM 5391</strain>
    </source>
</reference>
<keyword evidence="3" id="KW-1185">Reference proteome</keyword>
<proteinExistence type="predicted"/>
<gene>
    <name evidence="2" type="ORF">HNR53_001806</name>
</gene>
<feature type="domain" description="Oligoribonuclease NrnB C-terminal" evidence="1">
    <location>
        <begin position="327"/>
        <end position="393"/>
    </location>
</feature>
<dbReference type="InterPro" id="IPR038763">
    <property type="entry name" value="DHH_sf"/>
</dbReference>
<dbReference type="PANTHER" id="PTHR42146:SF1">
    <property type="entry name" value="OLIGORIBONUCLEASE NRNB"/>
    <property type="match status" value="1"/>
</dbReference>
<dbReference type="InterPro" id="IPR052968">
    <property type="entry name" value="Nucleotide_metab_enz"/>
</dbReference>
<dbReference type="Pfam" id="PF26386">
    <property type="entry name" value="NrnB_C"/>
    <property type="match status" value="1"/>
</dbReference>
<evidence type="ECO:0000259" key="1">
    <source>
        <dbReference type="Pfam" id="PF26386"/>
    </source>
</evidence>
<dbReference type="PANTHER" id="PTHR42146">
    <property type="entry name" value="3',5'-CYCLIC-NUCLEOTIDE PHOSPHODIESTERASE"/>
    <property type="match status" value="1"/>
</dbReference>
<dbReference type="InterPro" id="IPR058608">
    <property type="entry name" value="NrnB_C"/>
</dbReference>
<sequence>MIHLFTHNDLDGVGCGILARIALGDDVEVHYNSVARINTQVEKYFESMKSEQVNEDTVLITDLTVNEANSKRIEKFVNAGGKAQFLDHHKTALHLNEYNWASVRVQYDDGRLTSATSLFYDYLLQNKWLEHRPGIDEFVELIRQYDTWEWETNQLIKAKQLNDLFSLISIDDFEGKMLERLITSEQFLFNEFEQQLLKMEEEKINRYIRKKNRELVQVFIGEHCVGIVHAEMYHSELGNELGKENSHLDYIAILNMGGKKVSFRTIHDHIDVSAVAGQFGGGGHAKASGCAMNETAYKLFVNEVFPLEPSKLDAPKNQHNIKNNPEGTLYENQSREKWFIRKYLDQWLVEHDGRTLPMNFSDFFAAENFIKRQYTAALSRDDQYHEYLKNLKKKS</sequence>